<organism evidence="1 2">
    <name type="scientific">Jatropha curcas</name>
    <name type="common">Barbados nut</name>
    <dbReference type="NCBI Taxonomy" id="180498"/>
    <lineage>
        <taxon>Eukaryota</taxon>
        <taxon>Viridiplantae</taxon>
        <taxon>Streptophyta</taxon>
        <taxon>Embryophyta</taxon>
        <taxon>Tracheophyta</taxon>
        <taxon>Spermatophyta</taxon>
        <taxon>Magnoliopsida</taxon>
        <taxon>eudicotyledons</taxon>
        <taxon>Gunneridae</taxon>
        <taxon>Pentapetalae</taxon>
        <taxon>rosids</taxon>
        <taxon>fabids</taxon>
        <taxon>Malpighiales</taxon>
        <taxon>Euphorbiaceae</taxon>
        <taxon>Crotonoideae</taxon>
        <taxon>Jatropheae</taxon>
        <taxon>Jatropha</taxon>
    </lineage>
</organism>
<dbReference type="Proteomes" id="UP000027138">
    <property type="component" value="Unassembled WGS sequence"/>
</dbReference>
<evidence type="ECO:0000313" key="2">
    <source>
        <dbReference type="Proteomes" id="UP000027138"/>
    </source>
</evidence>
<protein>
    <submittedName>
        <fullName evidence="1">Uncharacterized protein</fullName>
    </submittedName>
</protein>
<proteinExistence type="predicted"/>
<reference evidence="1 2" key="1">
    <citation type="journal article" date="2014" name="PLoS ONE">
        <title>Global Analysis of Gene Expression Profiles in Physic Nut (Jatropha curcas L.) Seedlings Exposed to Salt Stress.</title>
        <authorList>
            <person name="Zhang L."/>
            <person name="Zhang C."/>
            <person name="Wu P."/>
            <person name="Chen Y."/>
            <person name="Li M."/>
            <person name="Jiang H."/>
            <person name="Wu G."/>
        </authorList>
    </citation>
    <scope>NUCLEOTIDE SEQUENCE [LARGE SCALE GENOMIC DNA]</scope>
    <source>
        <strain evidence="2">cv. GZQX0401</strain>
        <tissue evidence="1">Young leaves</tissue>
    </source>
</reference>
<name>A0A067KF08_JATCU</name>
<sequence length="183" mass="18437">MPGGLNDGVAPTLSPSVPAGAANQGAAIATRNKYSHVTCVPPRFFGEPSQGPAALRSLLASNVPPATFPLVSGQVSGDSDSVCALLLLPLTKEGLKDGRALTLSPSVPAGAANQGAAIATRNKYSHVTCVPPRFFGEPSQGPAALRSLLASNVPPATFPLVSGQVSGDSDSVCALLLLPVIFN</sequence>
<keyword evidence="2" id="KW-1185">Reference proteome</keyword>
<dbReference type="AlphaFoldDB" id="A0A067KF08"/>
<dbReference type="EMBL" id="KK914504">
    <property type="protein sequence ID" value="KDP34791.1"/>
    <property type="molecule type" value="Genomic_DNA"/>
</dbReference>
<gene>
    <name evidence="1" type="ORF">JCGZ_10571</name>
</gene>
<accession>A0A067KF08</accession>
<evidence type="ECO:0000313" key="1">
    <source>
        <dbReference type="EMBL" id="KDP34791.1"/>
    </source>
</evidence>